<dbReference type="EMBL" id="JAQQFM010000007">
    <property type="protein sequence ID" value="MFL9926126.1"/>
    <property type="molecule type" value="Genomic_DNA"/>
</dbReference>
<comment type="caution">
    <text evidence="1">The sequence shown here is derived from an EMBL/GenBank/DDBJ whole genome shotgun (WGS) entry which is preliminary data.</text>
</comment>
<dbReference type="RefSeq" id="WP_408159320.1">
    <property type="nucleotide sequence ID" value="NZ_JAQQFM010000007.1"/>
</dbReference>
<protein>
    <submittedName>
        <fullName evidence="1">Uncharacterized protein</fullName>
    </submittedName>
</protein>
<sequence length="106" mass="11765">MNWLMQQLERSAGNLESGGVMYKGIYQASNGDYEYQLSYSRQVGGGWEVDGVHLLWNGRLLFPKSSLPGQCVDAQAAITRGIGWCETVIDRLRSEDLTRESGFCAA</sequence>
<evidence type="ECO:0000313" key="1">
    <source>
        <dbReference type="EMBL" id="MFL9926126.1"/>
    </source>
</evidence>
<name>A0ABW9AB65_9BURK</name>
<proteinExistence type="predicted"/>
<keyword evidence="2" id="KW-1185">Reference proteome</keyword>
<accession>A0ABW9AB65</accession>
<organism evidence="1 2">
    <name type="scientific">Herbaspirillum lusitanum</name>
    <dbReference type="NCBI Taxonomy" id="213312"/>
    <lineage>
        <taxon>Bacteria</taxon>
        <taxon>Pseudomonadati</taxon>
        <taxon>Pseudomonadota</taxon>
        <taxon>Betaproteobacteria</taxon>
        <taxon>Burkholderiales</taxon>
        <taxon>Oxalobacteraceae</taxon>
        <taxon>Herbaspirillum</taxon>
    </lineage>
</organism>
<dbReference type="Proteomes" id="UP001629246">
    <property type="component" value="Unassembled WGS sequence"/>
</dbReference>
<evidence type="ECO:0000313" key="2">
    <source>
        <dbReference type="Proteomes" id="UP001629246"/>
    </source>
</evidence>
<reference evidence="1 2" key="1">
    <citation type="journal article" date="2024" name="Chem. Sci.">
        <title>Discovery of megapolipeptins by genome mining of a Burkholderiales bacteria collection.</title>
        <authorList>
            <person name="Paulo B.S."/>
            <person name="Recchia M.J.J."/>
            <person name="Lee S."/>
            <person name="Fergusson C.H."/>
            <person name="Romanowski S.B."/>
            <person name="Hernandez A."/>
            <person name="Krull N."/>
            <person name="Liu D.Y."/>
            <person name="Cavanagh H."/>
            <person name="Bos A."/>
            <person name="Gray C.A."/>
            <person name="Murphy B.T."/>
            <person name="Linington R.G."/>
            <person name="Eustaquio A.S."/>
        </authorList>
    </citation>
    <scope>NUCLEOTIDE SEQUENCE [LARGE SCALE GENOMIC DNA]</scope>
    <source>
        <strain evidence="1 2">RL21-008-BIB-A</strain>
    </source>
</reference>
<gene>
    <name evidence="1" type="ORF">PQR62_17755</name>
</gene>